<dbReference type="Gene3D" id="3.10.180.10">
    <property type="entry name" value="2,3-Dihydroxybiphenyl 1,2-Dioxygenase, domain 1"/>
    <property type="match status" value="1"/>
</dbReference>
<protein>
    <submittedName>
        <fullName evidence="2">VOC family protein</fullName>
    </submittedName>
</protein>
<dbReference type="SUPFAM" id="SSF54593">
    <property type="entry name" value="Glyoxalase/Bleomycin resistance protein/Dihydroxybiphenyl dioxygenase"/>
    <property type="match status" value="1"/>
</dbReference>
<dbReference type="EMBL" id="JAPTMY010000024">
    <property type="protein sequence ID" value="MCZ0858561.1"/>
    <property type="molecule type" value="Genomic_DNA"/>
</dbReference>
<dbReference type="InterPro" id="IPR037523">
    <property type="entry name" value="VOC_core"/>
</dbReference>
<comment type="caution">
    <text evidence="2">The sequence shown here is derived from an EMBL/GenBank/DDBJ whole genome shotgun (WGS) entry which is preliminary data.</text>
</comment>
<evidence type="ECO:0000259" key="1">
    <source>
        <dbReference type="PROSITE" id="PS51819"/>
    </source>
</evidence>
<evidence type="ECO:0000313" key="2">
    <source>
        <dbReference type="EMBL" id="MCZ0858561.1"/>
    </source>
</evidence>
<dbReference type="PROSITE" id="PS51819">
    <property type="entry name" value="VOC"/>
    <property type="match status" value="1"/>
</dbReference>
<dbReference type="CDD" id="cd06587">
    <property type="entry name" value="VOC"/>
    <property type="match status" value="1"/>
</dbReference>
<evidence type="ECO:0000313" key="3">
    <source>
        <dbReference type="Proteomes" id="UP001072034"/>
    </source>
</evidence>
<dbReference type="Proteomes" id="UP001072034">
    <property type="component" value="Unassembled WGS sequence"/>
</dbReference>
<organism evidence="2 3">
    <name type="scientific">Actinomyces israelii</name>
    <dbReference type="NCBI Taxonomy" id="1659"/>
    <lineage>
        <taxon>Bacteria</taxon>
        <taxon>Bacillati</taxon>
        <taxon>Actinomycetota</taxon>
        <taxon>Actinomycetes</taxon>
        <taxon>Actinomycetales</taxon>
        <taxon>Actinomycetaceae</taxon>
        <taxon>Actinomyces</taxon>
    </lineage>
</organism>
<dbReference type="Pfam" id="PF00903">
    <property type="entry name" value="Glyoxalase"/>
    <property type="match status" value="1"/>
</dbReference>
<name>A0ABT4I9Z9_9ACTO</name>
<reference evidence="2" key="1">
    <citation type="submission" date="2022-10" db="EMBL/GenBank/DDBJ databases">
        <title>Genome sequence of Actinomyces israelii ATCC 10048.</title>
        <authorList>
            <person name="Watt R.M."/>
            <person name="Tong W.M."/>
        </authorList>
    </citation>
    <scope>NUCLEOTIDE SEQUENCE</scope>
    <source>
        <strain evidence="2">ATCC 10048</strain>
    </source>
</reference>
<dbReference type="RefSeq" id="WP_268917929.1">
    <property type="nucleotide sequence ID" value="NZ_CAJPNG010000007.1"/>
</dbReference>
<sequence>MNDFFNAFEVSPVPAPTEDAQPPEPFRGIYGMPMFATVSAQDLARSVEFWTEGLGFFVLFSIPGKLVHLRRWAFQDVLLVPAGEEASSSPSSVPAAPADPAVHPDPALTVSLACVLSQVEAAAEACERLRPGCVQGPRTALWGSREIEVTTPEGVRVILTAARPLDPHSEQAGYMERIGIRVPRAPEES</sequence>
<dbReference type="InterPro" id="IPR004360">
    <property type="entry name" value="Glyas_Fos-R_dOase_dom"/>
</dbReference>
<gene>
    <name evidence="2" type="ORF">OHJ16_10960</name>
</gene>
<accession>A0ABT4I9Z9</accession>
<proteinExistence type="predicted"/>
<keyword evidence="3" id="KW-1185">Reference proteome</keyword>
<feature type="domain" description="VOC" evidence="1">
    <location>
        <begin position="31"/>
        <end position="162"/>
    </location>
</feature>
<dbReference type="InterPro" id="IPR029068">
    <property type="entry name" value="Glyas_Bleomycin-R_OHBP_Dase"/>
</dbReference>